<evidence type="ECO:0000313" key="2">
    <source>
        <dbReference type="EMBL" id="PWA98588.1"/>
    </source>
</evidence>
<name>A0A2U1QKT1_ARTAN</name>
<dbReference type="AlphaFoldDB" id="A0A2U1QKT1"/>
<keyword evidence="3" id="KW-1185">Reference proteome</keyword>
<dbReference type="Proteomes" id="UP000245207">
    <property type="component" value="Unassembled WGS sequence"/>
</dbReference>
<reference evidence="2 3" key="1">
    <citation type="journal article" date="2018" name="Mol. Plant">
        <title>The genome of Artemisia annua provides insight into the evolution of Asteraceae family and artemisinin biosynthesis.</title>
        <authorList>
            <person name="Shen Q."/>
            <person name="Zhang L."/>
            <person name="Liao Z."/>
            <person name="Wang S."/>
            <person name="Yan T."/>
            <person name="Shi P."/>
            <person name="Liu M."/>
            <person name="Fu X."/>
            <person name="Pan Q."/>
            <person name="Wang Y."/>
            <person name="Lv Z."/>
            <person name="Lu X."/>
            <person name="Zhang F."/>
            <person name="Jiang W."/>
            <person name="Ma Y."/>
            <person name="Chen M."/>
            <person name="Hao X."/>
            <person name="Li L."/>
            <person name="Tang Y."/>
            <person name="Lv G."/>
            <person name="Zhou Y."/>
            <person name="Sun X."/>
            <person name="Brodelius P.E."/>
            <person name="Rose J.K.C."/>
            <person name="Tang K."/>
        </authorList>
    </citation>
    <scope>NUCLEOTIDE SEQUENCE [LARGE SCALE GENOMIC DNA]</scope>
    <source>
        <strain evidence="3">cv. Huhao1</strain>
        <tissue evidence="2">Leaf</tissue>
    </source>
</reference>
<dbReference type="PANTHER" id="PTHR37221">
    <property type="entry name" value="OS02G0582400 PROTEIN"/>
    <property type="match status" value="1"/>
</dbReference>
<evidence type="ECO:0000313" key="3">
    <source>
        <dbReference type="Proteomes" id="UP000245207"/>
    </source>
</evidence>
<gene>
    <name evidence="2" type="ORF">CTI12_AA017110</name>
</gene>
<dbReference type="InterPro" id="IPR057216">
    <property type="entry name" value="DUF7894"/>
</dbReference>
<comment type="caution">
    <text evidence="2">The sequence shown here is derived from an EMBL/GenBank/DDBJ whole genome shotgun (WGS) entry which is preliminary data.</text>
</comment>
<proteinExistence type="predicted"/>
<dbReference type="STRING" id="35608.A0A2U1QKT1"/>
<organism evidence="2 3">
    <name type="scientific">Artemisia annua</name>
    <name type="common">Sweet wormwood</name>
    <dbReference type="NCBI Taxonomy" id="35608"/>
    <lineage>
        <taxon>Eukaryota</taxon>
        <taxon>Viridiplantae</taxon>
        <taxon>Streptophyta</taxon>
        <taxon>Embryophyta</taxon>
        <taxon>Tracheophyta</taxon>
        <taxon>Spermatophyta</taxon>
        <taxon>Magnoliopsida</taxon>
        <taxon>eudicotyledons</taxon>
        <taxon>Gunneridae</taxon>
        <taxon>Pentapetalae</taxon>
        <taxon>asterids</taxon>
        <taxon>campanulids</taxon>
        <taxon>Asterales</taxon>
        <taxon>Asteraceae</taxon>
        <taxon>Asteroideae</taxon>
        <taxon>Anthemideae</taxon>
        <taxon>Artemisiinae</taxon>
        <taxon>Artemisia</taxon>
    </lineage>
</organism>
<dbReference type="Pfam" id="PF25428">
    <property type="entry name" value="DUF7894"/>
    <property type="match status" value="1"/>
</dbReference>
<dbReference type="PANTHER" id="PTHR37221:SF1">
    <property type="entry name" value="OS02G0582400 PROTEIN"/>
    <property type="match status" value="1"/>
</dbReference>
<protein>
    <recommendedName>
        <fullName evidence="1">DUF7894 domain-containing protein</fullName>
    </recommendedName>
</protein>
<dbReference type="OrthoDB" id="1927925at2759"/>
<dbReference type="EMBL" id="PKPP01000059">
    <property type="protein sequence ID" value="PWA98588.1"/>
    <property type="molecule type" value="Genomic_DNA"/>
</dbReference>
<feature type="domain" description="DUF7894" evidence="1">
    <location>
        <begin position="1"/>
        <end position="234"/>
    </location>
</feature>
<accession>A0A2U1QKT1</accession>
<sequence>MKTSPTIILILNDDGDDSFATAITTGLQTSNLKQSNEVFELPLERYGIKDVKAEGSVTHFVDSNGAQQVSILVLQKYESPVLACAISEVLSSLAEDTSTMPSLILPFILDSSKIKLERKSSTNENIYGIQIGPQTDMMQTLSSRHVKAPSSMQIHHEPLVCALQLVRVLKTSAFILIGQTGQQQTSTDELEVICKIGETLASASSLQFAKEKVTWNPKKASKELEKEPWRALYG</sequence>
<evidence type="ECO:0000259" key="1">
    <source>
        <dbReference type="Pfam" id="PF25428"/>
    </source>
</evidence>